<dbReference type="SMART" id="SM01196">
    <property type="entry name" value="FERM_C"/>
    <property type="match status" value="1"/>
</dbReference>
<proteinExistence type="predicted"/>
<dbReference type="Gene3D" id="1.20.80.10">
    <property type="match status" value="1"/>
</dbReference>
<dbReference type="SUPFAM" id="SSF54236">
    <property type="entry name" value="Ubiquitin-like"/>
    <property type="match status" value="1"/>
</dbReference>
<dbReference type="InterPro" id="IPR019748">
    <property type="entry name" value="FERM_central"/>
</dbReference>
<feature type="compositionally biased region" description="Low complexity" evidence="1">
    <location>
        <begin position="428"/>
        <end position="445"/>
    </location>
</feature>
<name>A0AAV2TW83_CALDB</name>
<dbReference type="InterPro" id="IPR011993">
    <property type="entry name" value="PH-like_dom_sf"/>
</dbReference>
<dbReference type="InterPro" id="IPR029071">
    <property type="entry name" value="Ubiquitin-like_domsf"/>
</dbReference>
<evidence type="ECO:0000313" key="3">
    <source>
        <dbReference type="EMBL" id="CAL5139138.1"/>
    </source>
</evidence>
<dbReference type="InterPro" id="IPR035963">
    <property type="entry name" value="FERM_2"/>
</dbReference>
<dbReference type="GO" id="GO:0031032">
    <property type="term" value="P:actomyosin structure organization"/>
    <property type="evidence" value="ECO:0007669"/>
    <property type="project" value="TreeGrafter"/>
</dbReference>
<evidence type="ECO:0000256" key="1">
    <source>
        <dbReference type="SAM" id="MobiDB-lite"/>
    </source>
</evidence>
<dbReference type="PROSITE" id="PS50057">
    <property type="entry name" value="FERM_3"/>
    <property type="match status" value="1"/>
</dbReference>
<dbReference type="Gene3D" id="3.10.20.90">
    <property type="entry name" value="Phosphatidylinositol 3-kinase Catalytic Subunit, Chain A, domain 1"/>
    <property type="match status" value="1"/>
</dbReference>
<dbReference type="FunFam" id="2.30.29.30:FF:000002">
    <property type="entry name" value="Band 4.1-like protein 5 isoform 1"/>
    <property type="match status" value="1"/>
</dbReference>
<dbReference type="GO" id="GO:0005856">
    <property type="term" value="C:cytoskeleton"/>
    <property type="evidence" value="ECO:0007669"/>
    <property type="project" value="TreeGrafter"/>
</dbReference>
<feature type="region of interest" description="Disordered" evidence="1">
    <location>
        <begin position="372"/>
        <end position="445"/>
    </location>
</feature>
<gene>
    <name evidence="3" type="ORF">CDAUBV1_LOCUS14181</name>
</gene>
<dbReference type="CDD" id="cd13186">
    <property type="entry name" value="FERM_C_NBL4_NBL5"/>
    <property type="match status" value="1"/>
</dbReference>
<dbReference type="PANTHER" id="PTHR23280:SF25">
    <property type="entry name" value="MOESIN_EZRIN_RADIXIN HOMOLOG 1"/>
    <property type="match status" value="1"/>
</dbReference>
<protein>
    <recommendedName>
        <fullName evidence="2">FERM domain-containing protein</fullName>
    </recommendedName>
</protein>
<dbReference type="SMART" id="SM00295">
    <property type="entry name" value="B41"/>
    <property type="match status" value="1"/>
</dbReference>
<dbReference type="Proteomes" id="UP001497525">
    <property type="component" value="Unassembled WGS sequence"/>
</dbReference>
<dbReference type="InterPro" id="IPR000299">
    <property type="entry name" value="FERM_domain"/>
</dbReference>
<dbReference type="SUPFAM" id="SSF50729">
    <property type="entry name" value="PH domain-like"/>
    <property type="match status" value="1"/>
</dbReference>
<dbReference type="Pfam" id="PF09380">
    <property type="entry name" value="FERM_C"/>
    <property type="match status" value="1"/>
</dbReference>
<dbReference type="SUPFAM" id="SSF47031">
    <property type="entry name" value="Second domain of FERM"/>
    <property type="match status" value="1"/>
</dbReference>
<sequence length="537" mass="61153">MAAIVRFFSKRFRRKKSDPRHSYAEEVFGSNREVKTKKSDLECRVFYLDESEKTFYLPKKSKASELCDIAFASIGLNEDKDYFGLKYNGKLPIWLDPTKEIRKQCKADSPYSIYFRVKFFASDPRNLHDECARYLVVLQLREDIHTGRLRCEDRQLAAELAALLLQGEFGDFDPGQHTLAFVSTFRFLPDEQQTPDFEMSVLMGYKALRNQNLTPADADLLYLEKARLIPDYGVDIHTVQAKNKQECRLGLTPTGILVYEDDKKIGLFYWPNILKIEMKGRRLMILVADEDEATRKVIEHSFCFVLPNNVACKNLWKSAVEYHTFFRLTDRNQPPPKHRRLFRLRSRFTASFHTEYQLHNLNLFGSSSFRKRKGGSVRSAPSTPTQGRANEALPTKSASFRRAASKRFSPRPNFAQYQNRSDRSNIRGTTNGTSETSGSSHGGRTVATVEVPSADGGLQRVVTRQPIRPPPVDFGAHKPLSSEQPAVRVTPLLPGFDKRPPASPSKPAPTLLPYMNNFNGIGSNANQRKKQLLEDTV</sequence>
<dbReference type="EMBL" id="CAXLJL010000589">
    <property type="protein sequence ID" value="CAL5139138.1"/>
    <property type="molecule type" value="Genomic_DNA"/>
</dbReference>
<accession>A0AAV2TW83</accession>
<evidence type="ECO:0000259" key="2">
    <source>
        <dbReference type="PROSITE" id="PS50057"/>
    </source>
</evidence>
<dbReference type="PANTHER" id="PTHR23280">
    <property type="entry name" value="4.1 G PROTEIN"/>
    <property type="match status" value="1"/>
</dbReference>
<organism evidence="3 4">
    <name type="scientific">Calicophoron daubneyi</name>
    <name type="common">Rumen fluke</name>
    <name type="synonym">Paramphistomum daubneyi</name>
    <dbReference type="NCBI Taxonomy" id="300641"/>
    <lineage>
        <taxon>Eukaryota</taxon>
        <taxon>Metazoa</taxon>
        <taxon>Spiralia</taxon>
        <taxon>Lophotrochozoa</taxon>
        <taxon>Platyhelminthes</taxon>
        <taxon>Trematoda</taxon>
        <taxon>Digenea</taxon>
        <taxon>Plagiorchiida</taxon>
        <taxon>Pronocephalata</taxon>
        <taxon>Paramphistomoidea</taxon>
        <taxon>Paramphistomidae</taxon>
        <taxon>Calicophoron</taxon>
    </lineage>
</organism>
<dbReference type="AlphaFoldDB" id="A0AAV2TW83"/>
<dbReference type="InterPro" id="IPR018980">
    <property type="entry name" value="FERM_PH-like_C"/>
</dbReference>
<reference evidence="3" key="1">
    <citation type="submission" date="2024-06" db="EMBL/GenBank/DDBJ databases">
        <authorList>
            <person name="Liu X."/>
            <person name="Lenzi L."/>
            <person name="Haldenby T S."/>
            <person name="Uol C."/>
        </authorList>
    </citation>
    <scope>NUCLEOTIDE SEQUENCE</scope>
</reference>
<dbReference type="InterPro" id="IPR014352">
    <property type="entry name" value="FERM/acyl-CoA-bd_prot_sf"/>
</dbReference>
<dbReference type="Pfam" id="PF00373">
    <property type="entry name" value="FERM_M"/>
    <property type="match status" value="1"/>
</dbReference>
<dbReference type="InterPro" id="IPR019749">
    <property type="entry name" value="Band_41_domain"/>
</dbReference>
<dbReference type="Pfam" id="PF09379">
    <property type="entry name" value="FERM_N"/>
    <property type="match status" value="1"/>
</dbReference>
<dbReference type="Gene3D" id="2.30.29.30">
    <property type="entry name" value="Pleckstrin-homology domain (PH domain)/Phosphotyrosine-binding domain (PTB)"/>
    <property type="match status" value="1"/>
</dbReference>
<comment type="caution">
    <text evidence="3">The sequence shown here is derived from an EMBL/GenBank/DDBJ whole genome shotgun (WGS) entry which is preliminary data.</text>
</comment>
<evidence type="ECO:0000313" key="4">
    <source>
        <dbReference type="Proteomes" id="UP001497525"/>
    </source>
</evidence>
<dbReference type="CDD" id="cd14473">
    <property type="entry name" value="FERM_B-lobe"/>
    <property type="match status" value="1"/>
</dbReference>
<dbReference type="InterPro" id="IPR018979">
    <property type="entry name" value="FERM_N"/>
</dbReference>
<feature type="domain" description="FERM" evidence="2">
    <location>
        <begin position="41"/>
        <end position="330"/>
    </location>
</feature>